<feature type="region of interest" description="Disordered" evidence="1">
    <location>
        <begin position="143"/>
        <end position="203"/>
    </location>
</feature>
<protein>
    <submittedName>
        <fullName evidence="2">Uncharacterized protein</fullName>
    </submittedName>
</protein>
<feature type="compositionally biased region" description="Low complexity" evidence="1">
    <location>
        <begin position="149"/>
        <end position="166"/>
    </location>
</feature>
<dbReference type="KEGG" id="tsin:OXH18_16855"/>
<proteinExistence type="predicted"/>
<evidence type="ECO:0000313" key="2">
    <source>
        <dbReference type="EMBL" id="WAL58835.1"/>
    </source>
</evidence>
<sequence>MTQDVRPWLNEIQGLQEKLAAAHQERDEAYASAANWRRLYECEANQRRADTTLAQQTIDALKMQLQQMQTLPPETETDNAMLLKQLQQELEQLQHPEELKAALLKALLECDRMARRLQAEQMAHAKTRKTLTAALGDTVQMLSKERSGRQSQLSSRNLSSRAASKSATETSEGMTTVAISSVSSVTTTAETTKIPLLELPPLE</sequence>
<dbReference type="EMBL" id="CP113797">
    <property type="protein sequence ID" value="WAL58835.1"/>
    <property type="molecule type" value="Genomic_DNA"/>
</dbReference>
<dbReference type="AlphaFoldDB" id="A0A9E9CAE4"/>
<dbReference type="RefSeq" id="WP_268608268.1">
    <property type="nucleotide sequence ID" value="NZ_CP113797.1"/>
</dbReference>
<reference evidence="2" key="1">
    <citation type="submission" date="2022-12" db="EMBL/GenBank/DDBJ databases">
        <title>Polyphasic identification of a Novel Hot-Spring Cyanobacterium Ocullathermofonsia sinensis gen nov. sp. nov. and Genomic Insights on its Adaptations to the Thermal Habitat.</title>
        <authorList>
            <person name="Daroch M."/>
            <person name="Tang J."/>
            <person name="Jiang Y."/>
        </authorList>
    </citation>
    <scope>NUCLEOTIDE SEQUENCE</scope>
    <source>
        <strain evidence="2">PKUAC-SCTA174</strain>
    </source>
</reference>
<accession>A0A9E9CAE4</accession>
<gene>
    <name evidence="2" type="ORF">OXH18_16855</name>
</gene>
<name>A0A9E9CAE4_9CYAN</name>
<organism evidence="2 3">
    <name type="scientific">Thermocoleostomius sinensis A174</name>
    <dbReference type="NCBI Taxonomy" id="2016057"/>
    <lineage>
        <taxon>Bacteria</taxon>
        <taxon>Bacillati</taxon>
        <taxon>Cyanobacteriota</taxon>
        <taxon>Cyanophyceae</taxon>
        <taxon>Oculatellales</taxon>
        <taxon>Oculatellaceae</taxon>
        <taxon>Thermocoleostomius</taxon>
    </lineage>
</organism>
<feature type="compositionally biased region" description="Low complexity" evidence="1">
    <location>
        <begin position="175"/>
        <end position="192"/>
    </location>
</feature>
<evidence type="ECO:0000313" key="3">
    <source>
        <dbReference type="Proteomes" id="UP001163152"/>
    </source>
</evidence>
<keyword evidence="3" id="KW-1185">Reference proteome</keyword>
<evidence type="ECO:0000256" key="1">
    <source>
        <dbReference type="SAM" id="MobiDB-lite"/>
    </source>
</evidence>
<dbReference type="Proteomes" id="UP001163152">
    <property type="component" value="Chromosome"/>
</dbReference>